<organism evidence="4 5">
    <name type="scientific">Alicyclobacillus fodiniaquatilis</name>
    <dbReference type="NCBI Taxonomy" id="1661150"/>
    <lineage>
        <taxon>Bacteria</taxon>
        <taxon>Bacillati</taxon>
        <taxon>Bacillota</taxon>
        <taxon>Bacilli</taxon>
        <taxon>Bacillales</taxon>
        <taxon>Alicyclobacillaceae</taxon>
        <taxon>Alicyclobacillus</taxon>
    </lineage>
</organism>
<dbReference type="SUPFAM" id="SSF47090">
    <property type="entry name" value="PGBD-like"/>
    <property type="match status" value="1"/>
</dbReference>
<gene>
    <name evidence="4" type="ORF">ACFSB2_19200</name>
</gene>
<comment type="caution">
    <text evidence="4">The sequence shown here is derived from an EMBL/GenBank/DDBJ whole genome shotgun (WGS) entry which is preliminary data.</text>
</comment>
<dbReference type="Pfam" id="PF01471">
    <property type="entry name" value="PG_binding_1"/>
    <property type="match status" value="1"/>
</dbReference>
<evidence type="ECO:0000259" key="3">
    <source>
        <dbReference type="Pfam" id="PF01471"/>
    </source>
</evidence>
<protein>
    <submittedName>
        <fullName evidence="4">Peptidoglycan-binding protein</fullName>
    </submittedName>
</protein>
<evidence type="ECO:0000256" key="2">
    <source>
        <dbReference type="SAM" id="Phobius"/>
    </source>
</evidence>
<dbReference type="InterPro" id="IPR036366">
    <property type="entry name" value="PGBDSf"/>
</dbReference>
<feature type="domain" description="Peptidoglycan binding-like" evidence="3">
    <location>
        <begin position="85"/>
        <end position="141"/>
    </location>
</feature>
<dbReference type="Gene3D" id="1.10.101.10">
    <property type="entry name" value="PGBD-like superfamily/PGBD"/>
    <property type="match status" value="1"/>
</dbReference>
<evidence type="ECO:0000256" key="1">
    <source>
        <dbReference type="SAM" id="MobiDB-lite"/>
    </source>
</evidence>
<keyword evidence="5" id="KW-1185">Reference proteome</keyword>
<proteinExistence type="predicted"/>
<dbReference type="InterPro" id="IPR036365">
    <property type="entry name" value="PGBD-like_sf"/>
</dbReference>
<evidence type="ECO:0000313" key="4">
    <source>
        <dbReference type="EMBL" id="MFD1676805.1"/>
    </source>
</evidence>
<feature type="transmembrane region" description="Helical" evidence="2">
    <location>
        <begin position="20"/>
        <end position="40"/>
    </location>
</feature>
<dbReference type="RefSeq" id="WP_377944711.1">
    <property type="nucleotide sequence ID" value="NZ_JBHUCX010000075.1"/>
</dbReference>
<feature type="compositionally biased region" description="Low complexity" evidence="1">
    <location>
        <begin position="157"/>
        <end position="181"/>
    </location>
</feature>
<evidence type="ECO:0000313" key="5">
    <source>
        <dbReference type="Proteomes" id="UP001597079"/>
    </source>
</evidence>
<keyword evidence="2" id="KW-0472">Membrane</keyword>
<accession>A0ABW4JMQ8</accession>
<reference evidence="5" key="1">
    <citation type="journal article" date="2019" name="Int. J. Syst. Evol. Microbiol.">
        <title>The Global Catalogue of Microorganisms (GCM) 10K type strain sequencing project: providing services to taxonomists for standard genome sequencing and annotation.</title>
        <authorList>
            <consortium name="The Broad Institute Genomics Platform"/>
            <consortium name="The Broad Institute Genome Sequencing Center for Infectious Disease"/>
            <person name="Wu L."/>
            <person name="Ma J."/>
        </authorList>
    </citation>
    <scope>NUCLEOTIDE SEQUENCE [LARGE SCALE GENOMIC DNA]</scope>
    <source>
        <strain evidence="5">CGMCC 1.12286</strain>
    </source>
</reference>
<sequence>MPNEQKQLERQRRERKFRRWLASLSWTMPVVAFGGFFSIWHNISASIHSDAKSIQNKATTTAVETVKPTEKTVTTASALYKIGSTGSQVTTIQEQLYELGYFNHAFTEYYGPVTSQAVKSFQQAYHLTITGEIDRPTLNTLKQAVKTHKLRTLPTVSTKQTNTQTRQSSSSSASSSTRNQTPTRSSSQNKVTQSQPTVPPITSSSASQP</sequence>
<dbReference type="Proteomes" id="UP001597079">
    <property type="component" value="Unassembled WGS sequence"/>
</dbReference>
<keyword evidence="2" id="KW-1133">Transmembrane helix</keyword>
<name>A0ABW4JMQ8_9BACL</name>
<dbReference type="EMBL" id="JBHUCX010000075">
    <property type="protein sequence ID" value="MFD1676805.1"/>
    <property type="molecule type" value="Genomic_DNA"/>
</dbReference>
<keyword evidence="2" id="KW-0812">Transmembrane</keyword>
<feature type="region of interest" description="Disordered" evidence="1">
    <location>
        <begin position="151"/>
        <end position="209"/>
    </location>
</feature>
<dbReference type="InterPro" id="IPR002477">
    <property type="entry name" value="Peptidoglycan-bd-like"/>
</dbReference>
<feature type="compositionally biased region" description="Polar residues" evidence="1">
    <location>
        <begin position="182"/>
        <end position="209"/>
    </location>
</feature>